<evidence type="ECO:0000256" key="1">
    <source>
        <dbReference type="ARBA" id="ARBA00004141"/>
    </source>
</evidence>
<name>A0ABY4QZP6_9ACTN</name>
<gene>
    <name evidence="8" type="ORF">M6D93_00375</name>
</gene>
<comment type="subcellular location">
    <subcellularLocation>
        <location evidence="1">Membrane</location>
        <topology evidence="1">Multi-pass membrane protein</topology>
    </subcellularLocation>
</comment>
<feature type="transmembrane region" description="Helical" evidence="6">
    <location>
        <begin position="158"/>
        <end position="179"/>
    </location>
</feature>
<evidence type="ECO:0000313" key="8">
    <source>
        <dbReference type="EMBL" id="UQX88476.1"/>
    </source>
</evidence>
<feature type="transmembrane region" description="Helical" evidence="6">
    <location>
        <begin position="191"/>
        <end position="215"/>
    </location>
</feature>
<feature type="transmembrane region" description="Helical" evidence="6">
    <location>
        <begin position="77"/>
        <end position="95"/>
    </location>
</feature>
<feature type="domain" description="EamA" evidence="7">
    <location>
        <begin position="14"/>
        <end position="148"/>
    </location>
</feature>
<dbReference type="InterPro" id="IPR050638">
    <property type="entry name" value="AA-Vitamin_Transporters"/>
</dbReference>
<evidence type="ECO:0000259" key="7">
    <source>
        <dbReference type="Pfam" id="PF00892"/>
    </source>
</evidence>
<dbReference type="InterPro" id="IPR037185">
    <property type="entry name" value="EmrE-like"/>
</dbReference>
<evidence type="ECO:0000256" key="2">
    <source>
        <dbReference type="ARBA" id="ARBA00007362"/>
    </source>
</evidence>
<dbReference type="Pfam" id="PF00892">
    <property type="entry name" value="EamA"/>
    <property type="match status" value="2"/>
</dbReference>
<feature type="transmembrane region" description="Helical" evidence="6">
    <location>
        <begin position="227"/>
        <end position="247"/>
    </location>
</feature>
<evidence type="ECO:0000256" key="3">
    <source>
        <dbReference type="ARBA" id="ARBA00022692"/>
    </source>
</evidence>
<evidence type="ECO:0000256" key="5">
    <source>
        <dbReference type="ARBA" id="ARBA00023136"/>
    </source>
</evidence>
<feature type="domain" description="EamA" evidence="7">
    <location>
        <begin position="159"/>
        <end position="301"/>
    </location>
</feature>
<feature type="transmembrane region" description="Helical" evidence="6">
    <location>
        <begin position="134"/>
        <end position="152"/>
    </location>
</feature>
<comment type="similarity">
    <text evidence="2">Belongs to the EamA transporter family.</text>
</comment>
<dbReference type="RefSeq" id="WP_249772012.1">
    <property type="nucleotide sequence ID" value="NZ_CP097332.1"/>
</dbReference>
<feature type="transmembrane region" description="Helical" evidence="6">
    <location>
        <begin position="285"/>
        <end position="303"/>
    </location>
</feature>
<reference evidence="8" key="1">
    <citation type="journal article" date="2018" name="Int. J. Syst. Evol. Microbiol.">
        <title>Jatrophihabitans telluris sp. nov., isolated from sediment soil of lava forest wetlands and the emended description of the genus Jatrophihabitans.</title>
        <authorList>
            <person name="Lee K.C."/>
            <person name="Suh M.K."/>
            <person name="Eom M.K."/>
            <person name="Kim K.K."/>
            <person name="Kim J.S."/>
            <person name="Kim D.S."/>
            <person name="Ko S.H."/>
            <person name="Shin Y.K."/>
            <person name="Lee J.S."/>
        </authorList>
    </citation>
    <scope>NUCLEOTIDE SEQUENCE</scope>
    <source>
        <strain evidence="8">N237</strain>
    </source>
</reference>
<evidence type="ECO:0000313" key="9">
    <source>
        <dbReference type="Proteomes" id="UP001056336"/>
    </source>
</evidence>
<evidence type="ECO:0000256" key="6">
    <source>
        <dbReference type="SAM" id="Phobius"/>
    </source>
</evidence>
<feature type="transmembrane region" description="Helical" evidence="6">
    <location>
        <begin position="101"/>
        <end position="122"/>
    </location>
</feature>
<protein>
    <submittedName>
        <fullName evidence="8">DMT family transporter</fullName>
    </submittedName>
</protein>
<keyword evidence="3 6" id="KW-0812">Transmembrane</keyword>
<dbReference type="PANTHER" id="PTHR32322:SF2">
    <property type="entry name" value="EAMA DOMAIN-CONTAINING PROTEIN"/>
    <property type="match status" value="1"/>
</dbReference>
<keyword evidence="4 6" id="KW-1133">Transmembrane helix</keyword>
<proteinExistence type="inferred from homology"/>
<keyword evidence="9" id="KW-1185">Reference proteome</keyword>
<feature type="transmembrane region" description="Helical" evidence="6">
    <location>
        <begin position="259"/>
        <end position="279"/>
    </location>
</feature>
<evidence type="ECO:0000256" key="4">
    <source>
        <dbReference type="ARBA" id="ARBA00022989"/>
    </source>
</evidence>
<feature type="transmembrane region" description="Helical" evidence="6">
    <location>
        <begin position="42"/>
        <end position="65"/>
    </location>
</feature>
<dbReference type="PANTHER" id="PTHR32322">
    <property type="entry name" value="INNER MEMBRANE TRANSPORTER"/>
    <property type="match status" value="1"/>
</dbReference>
<accession>A0ABY4QZP6</accession>
<dbReference type="InterPro" id="IPR000620">
    <property type="entry name" value="EamA_dom"/>
</dbReference>
<sequence>MKTRLSGGTALAYGSGFALLSAATFGTSGSFATSLMGAGWSSGAAVTVRITVAALVLALPGAYQLRGKWAAVWRERWSLALYGLVAVAGCQLFFFNAVNHLSVGVALLLEYSGTLLVVLWLWASQGKRPSRTTALGIAASVLGLVLVLQIWNERQLDLVGLAWGLAAAVGLAVFFVISARTDSELPPVASAWVGMSVGALALAASAAVGVLPLHASTRPVTLAGTQLSWLVSVAGLSLVAAVVAYCAGISAARRLGATVASFFGLTEVLFAVFFAWVLLSEKPSGIQAVGGLAVLVGIALIQLGERGAPTH</sequence>
<dbReference type="SUPFAM" id="SSF103481">
    <property type="entry name" value="Multidrug resistance efflux transporter EmrE"/>
    <property type="match status" value="2"/>
</dbReference>
<organism evidence="8 9">
    <name type="scientific">Jatrophihabitans telluris</name>
    <dbReference type="NCBI Taxonomy" id="2038343"/>
    <lineage>
        <taxon>Bacteria</taxon>
        <taxon>Bacillati</taxon>
        <taxon>Actinomycetota</taxon>
        <taxon>Actinomycetes</taxon>
        <taxon>Jatrophihabitantales</taxon>
        <taxon>Jatrophihabitantaceae</taxon>
        <taxon>Jatrophihabitans</taxon>
    </lineage>
</organism>
<reference evidence="8" key="2">
    <citation type="submission" date="2022-05" db="EMBL/GenBank/DDBJ databases">
        <authorList>
            <person name="Kim J.-S."/>
            <person name="Lee K."/>
            <person name="Suh M."/>
            <person name="Eom M."/>
            <person name="Kim J.-S."/>
            <person name="Kim D.-S."/>
            <person name="Ko S.-H."/>
            <person name="Shin Y."/>
            <person name="Lee J.-S."/>
        </authorList>
    </citation>
    <scope>NUCLEOTIDE SEQUENCE</scope>
    <source>
        <strain evidence="8">N237</strain>
    </source>
</reference>
<dbReference type="Proteomes" id="UP001056336">
    <property type="component" value="Chromosome"/>
</dbReference>
<dbReference type="EMBL" id="CP097332">
    <property type="protein sequence ID" value="UQX88476.1"/>
    <property type="molecule type" value="Genomic_DNA"/>
</dbReference>
<keyword evidence="5 6" id="KW-0472">Membrane</keyword>